<dbReference type="PROSITE" id="PS50977">
    <property type="entry name" value="HTH_TETR_2"/>
    <property type="match status" value="1"/>
</dbReference>
<dbReference type="AlphaFoldDB" id="A0A9W6V8E9"/>
<dbReference type="EMBL" id="BSSD01000007">
    <property type="protein sequence ID" value="GLW93875.1"/>
    <property type="molecule type" value="Genomic_DNA"/>
</dbReference>
<evidence type="ECO:0000313" key="8">
    <source>
        <dbReference type="Proteomes" id="UP001165042"/>
    </source>
</evidence>
<feature type="DNA-binding region" description="H-T-H motif" evidence="4">
    <location>
        <begin position="70"/>
        <end position="89"/>
    </location>
</feature>
<protein>
    <submittedName>
        <fullName evidence="7">TetR family transcriptional regulator</fullName>
    </submittedName>
</protein>
<organism evidence="7 8">
    <name type="scientific">Actinokineospora globicatena</name>
    <dbReference type="NCBI Taxonomy" id="103729"/>
    <lineage>
        <taxon>Bacteria</taxon>
        <taxon>Bacillati</taxon>
        <taxon>Actinomycetota</taxon>
        <taxon>Actinomycetes</taxon>
        <taxon>Pseudonocardiales</taxon>
        <taxon>Pseudonocardiaceae</taxon>
        <taxon>Actinokineospora</taxon>
    </lineage>
</organism>
<keyword evidence="8" id="KW-1185">Reference proteome</keyword>
<evidence type="ECO:0000256" key="2">
    <source>
        <dbReference type="ARBA" id="ARBA00023125"/>
    </source>
</evidence>
<gene>
    <name evidence="7" type="ORF">Aglo03_46910</name>
</gene>
<keyword evidence="1" id="KW-0805">Transcription regulation</keyword>
<evidence type="ECO:0000256" key="1">
    <source>
        <dbReference type="ARBA" id="ARBA00023015"/>
    </source>
</evidence>
<keyword evidence="2 4" id="KW-0238">DNA-binding</keyword>
<dbReference type="SUPFAM" id="SSF46689">
    <property type="entry name" value="Homeodomain-like"/>
    <property type="match status" value="1"/>
</dbReference>
<evidence type="ECO:0000256" key="4">
    <source>
        <dbReference type="PROSITE-ProRule" id="PRU00335"/>
    </source>
</evidence>
<keyword evidence="3" id="KW-0804">Transcription</keyword>
<accession>A0A9W6V8E9</accession>
<dbReference type="Proteomes" id="UP001165042">
    <property type="component" value="Unassembled WGS sequence"/>
</dbReference>
<comment type="caution">
    <text evidence="7">The sequence shown here is derived from an EMBL/GenBank/DDBJ whole genome shotgun (WGS) entry which is preliminary data.</text>
</comment>
<feature type="domain" description="HTH tetR-type" evidence="6">
    <location>
        <begin position="47"/>
        <end position="107"/>
    </location>
</feature>
<dbReference type="InterPro" id="IPR009057">
    <property type="entry name" value="Homeodomain-like_sf"/>
</dbReference>
<evidence type="ECO:0000313" key="7">
    <source>
        <dbReference type="EMBL" id="GLW93875.1"/>
    </source>
</evidence>
<proteinExistence type="predicted"/>
<dbReference type="InterPro" id="IPR050109">
    <property type="entry name" value="HTH-type_TetR-like_transc_reg"/>
</dbReference>
<evidence type="ECO:0000259" key="6">
    <source>
        <dbReference type="PROSITE" id="PS50977"/>
    </source>
</evidence>
<feature type="region of interest" description="Disordered" evidence="5">
    <location>
        <begin position="20"/>
        <end position="48"/>
    </location>
</feature>
<dbReference type="Gene3D" id="1.10.357.10">
    <property type="entry name" value="Tetracycline Repressor, domain 2"/>
    <property type="match status" value="1"/>
</dbReference>
<name>A0A9W6V8E9_9PSEU</name>
<dbReference type="Pfam" id="PF00440">
    <property type="entry name" value="TetR_N"/>
    <property type="match status" value="1"/>
</dbReference>
<dbReference type="InterPro" id="IPR001647">
    <property type="entry name" value="HTH_TetR"/>
</dbReference>
<dbReference type="PANTHER" id="PTHR30055">
    <property type="entry name" value="HTH-TYPE TRANSCRIPTIONAL REGULATOR RUTR"/>
    <property type="match status" value="1"/>
</dbReference>
<sequence>MRPSTTGARVLTGTSRVVLGETPTERSATMTEAQGQPQRRTQRERREATVGKLVDATITAISEVGYGKASVQEICRRAGVSHGGLFRHFETRLDLVVTVAEEVGRRQIAGFVARVHPFFTEASDFVEVLRAIREASRSPLNIVWFELLLAARTDDELRARLAPTIEAYSKDIYLTALRIPAIAAQPDEIRQVAVFTGLHMFDGETFVNAVYPRPDLDEKRLSFVAAFYASTLTGRTGG</sequence>
<evidence type="ECO:0000256" key="5">
    <source>
        <dbReference type="SAM" id="MobiDB-lite"/>
    </source>
</evidence>
<evidence type="ECO:0000256" key="3">
    <source>
        <dbReference type="ARBA" id="ARBA00023163"/>
    </source>
</evidence>
<reference evidence="7" key="1">
    <citation type="submission" date="2023-02" db="EMBL/GenBank/DDBJ databases">
        <title>Actinokineospora globicatena NBRC 15670.</title>
        <authorList>
            <person name="Ichikawa N."/>
            <person name="Sato H."/>
            <person name="Tonouchi N."/>
        </authorList>
    </citation>
    <scope>NUCLEOTIDE SEQUENCE</scope>
    <source>
        <strain evidence="7">NBRC 15670</strain>
    </source>
</reference>
<dbReference type="PANTHER" id="PTHR30055:SF234">
    <property type="entry name" value="HTH-TYPE TRANSCRIPTIONAL REGULATOR BETI"/>
    <property type="match status" value="1"/>
</dbReference>
<dbReference type="PRINTS" id="PR00455">
    <property type="entry name" value="HTHTETR"/>
</dbReference>
<dbReference type="GO" id="GO:0000976">
    <property type="term" value="F:transcription cis-regulatory region binding"/>
    <property type="evidence" value="ECO:0007669"/>
    <property type="project" value="TreeGrafter"/>
</dbReference>
<dbReference type="GO" id="GO:0003700">
    <property type="term" value="F:DNA-binding transcription factor activity"/>
    <property type="evidence" value="ECO:0007669"/>
    <property type="project" value="TreeGrafter"/>
</dbReference>